<gene>
    <name evidence="1" type="ORF">MENTE1834_LOCUS18247</name>
</gene>
<reference evidence="1" key="1">
    <citation type="submission" date="2023-11" db="EMBL/GenBank/DDBJ databases">
        <authorList>
            <person name="Poullet M."/>
        </authorList>
    </citation>
    <scope>NUCLEOTIDE SEQUENCE</scope>
    <source>
        <strain evidence="1">E1834</strain>
    </source>
</reference>
<dbReference type="EMBL" id="CAVMJV010000021">
    <property type="protein sequence ID" value="CAK5069058.1"/>
    <property type="molecule type" value="Genomic_DNA"/>
</dbReference>
<name>A0ACB0YYC6_MELEN</name>
<dbReference type="Proteomes" id="UP001497535">
    <property type="component" value="Unassembled WGS sequence"/>
</dbReference>
<comment type="caution">
    <text evidence="1">The sequence shown here is derived from an EMBL/GenBank/DDBJ whole genome shotgun (WGS) entry which is preliminary data.</text>
</comment>
<evidence type="ECO:0000313" key="1">
    <source>
        <dbReference type="EMBL" id="CAK5069058.1"/>
    </source>
</evidence>
<keyword evidence="2" id="KW-1185">Reference proteome</keyword>
<proteinExistence type="predicted"/>
<protein>
    <submittedName>
        <fullName evidence="1">Uncharacterized protein</fullName>
    </submittedName>
</protein>
<evidence type="ECO:0000313" key="2">
    <source>
        <dbReference type="Proteomes" id="UP001497535"/>
    </source>
</evidence>
<accession>A0ACB0YYC6</accession>
<organism evidence="1 2">
    <name type="scientific">Meloidogyne enterolobii</name>
    <name type="common">Root-knot nematode worm</name>
    <name type="synonym">Meloidogyne mayaguensis</name>
    <dbReference type="NCBI Taxonomy" id="390850"/>
    <lineage>
        <taxon>Eukaryota</taxon>
        <taxon>Metazoa</taxon>
        <taxon>Ecdysozoa</taxon>
        <taxon>Nematoda</taxon>
        <taxon>Chromadorea</taxon>
        <taxon>Rhabditida</taxon>
        <taxon>Tylenchina</taxon>
        <taxon>Tylenchomorpha</taxon>
        <taxon>Tylenchoidea</taxon>
        <taxon>Meloidogynidae</taxon>
        <taxon>Meloidogyninae</taxon>
        <taxon>Meloidogyne</taxon>
    </lineage>
</organism>
<sequence>MNHSNLTSSKVESRSRNHEKNHFRQPPLEVQGSSSSTSITPVKRQRFRFEGNSNGFTNRNCWNSNRNWNNPPNEESQSSLGNLHQQKRIIYRGQNRSGKHFETSSTSNSSPTINTNIQTRSAELSDLPGYFDGYFNYKLRKFLKIFLRSQQQKIL</sequence>